<reference evidence="7" key="1">
    <citation type="submission" date="2022-03" db="EMBL/GenBank/DDBJ databases">
        <authorList>
            <person name="Martin C."/>
        </authorList>
    </citation>
    <scope>NUCLEOTIDE SEQUENCE</scope>
</reference>
<dbReference type="PROSITE" id="PS50923">
    <property type="entry name" value="SUSHI"/>
    <property type="match status" value="4"/>
</dbReference>
<keyword evidence="4" id="KW-0325">Glycoprotein</keyword>
<feature type="domain" description="Sushi" evidence="6">
    <location>
        <begin position="4"/>
        <end position="62"/>
    </location>
</feature>
<evidence type="ECO:0000256" key="5">
    <source>
        <dbReference type="PROSITE-ProRule" id="PRU00302"/>
    </source>
</evidence>
<dbReference type="SMART" id="SM00032">
    <property type="entry name" value="CCP"/>
    <property type="match status" value="4"/>
</dbReference>
<accession>A0A8S4PI33</accession>
<dbReference type="PANTHER" id="PTHR19325:SF560">
    <property type="entry name" value="SUSHI, VON WILLEBRAND FACTOR TYPE A, EGF AND PENTRAXIN DOMAIN-CONTAINING PROTEIN 1"/>
    <property type="match status" value="1"/>
</dbReference>
<evidence type="ECO:0000259" key="6">
    <source>
        <dbReference type="PROSITE" id="PS50923"/>
    </source>
</evidence>
<evidence type="ECO:0000313" key="8">
    <source>
        <dbReference type="Proteomes" id="UP000749559"/>
    </source>
</evidence>
<keyword evidence="2" id="KW-0677">Repeat</keyword>
<feature type="non-terminal residue" evidence="7">
    <location>
        <position position="1"/>
    </location>
</feature>
<feature type="disulfide bond" evidence="5">
    <location>
        <begin position="93"/>
        <end position="120"/>
    </location>
</feature>
<feature type="domain" description="Sushi" evidence="6">
    <location>
        <begin position="123"/>
        <end position="181"/>
    </location>
</feature>
<keyword evidence="3 5" id="KW-1015">Disulfide bond</keyword>
<comment type="caution">
    <text evidence="5">Lacks conserved residue(s) required for the propagation of feature annotation.</text>
</comment>
<name>A0A8S4PI33_OWEFU</name>
<feature type="non-terminal residue" evidence="7">
    <location>
        <position position="266"/>
    </location>
</feature>
<dbReference type="PANTHER" id="PTHR19325">
    <property type="entry name" value="COMPLEMENT COMPONENT-RELATED SUSHI DOMAIN-CONTAINING"/>
    <property type="match status" value="1"/>
</dbReference>
<feature type="domain" description="Sushi" evidence="6">
    <location>
        <begin position="182"/>
        <end position="240"/>
    </location>
</feature>
<feature type="domain" description="Sushi" evidence="6">
    <location>
        <begin position="63"/>
        <end position="122"/>
    </location>
</feature>
<protein>
    <recommendedName>
        <fullName evidence="6">Sushi domain-containing protein</fullName>
    </recommendedName>
</protein>
<evidence type="ECO:0000256" key="1">
    <source>
        <dbReference type="ARBA" id="ARBA00022659"/>
    </source>
</evidence>
<gene>
    <name evidence="7" type="ORF">OFUS_LOCUS18276</name>
</gene>
<dbReference type="Proteomes" id="UP000749559">
    <property type="component" value="Unassembled WGS sequence"/>
</dbReference>
<dbReference type="InterPro" id="IPR000436">
    <property type="entry name" value="Sushi_SCR_CCP_dom"/>
</dbReference>
<dbReference type="SUPFAM" id="SSF57535">
    <property type="entry name" value="Complement control module/SCR domain"/>
    <property type="match status" value="4"/>
</dbReference>
<comment type="caution">
    <text evidence="7">The sequence shown here is derived from an EMBL/GenBank/DDBJ whole genome shotgun (WGS) entry which is preliminary data.</text>
</comment>
<dbReference type="Gene3D" id="2.10.70.10">
    <property type="entry name" value="Complement Module, domain 1"/>
    <property type="match status" value="4"/>
</dbReference>
<dbReference type="CDD" id="cd00033">
    <property type="entry name" value="CCP"/>
    <property type="match status" value="4"/>
</dbReference>
<evidence type="ECO:0000313" key="7">
    <source>
        <dbReference type="EMBL" id="CAH1793428.1"/>
    </source>
</evidence>
<dbReference type="InterPro" id="IPR035976">
    <property type="entry name" value="Sushi/SCR/CCP_sf"/>
</dbReference>
<dbReference type="Pfam" id="PF00084">
    <property type="entry name" value="Sushi"/>
    <property type="match status" value="4"/>
</dbReference>
<evidence type="ECO:0000256" key="3">
    <source>
        <dbReference type="ARBA" id="ARBA00023157"/>
    </source>
</evidence>
<proteinExistence type="predicted"/>
<evidence type="ECO:0000256" key="2">
    <source>
        <dbReference type="ARBA" id="ARBA00022737"/>
    </source>
</evidence>
<feature type="disulfide bond" evidence="5">
    <location>
        <begin position="152"/>
        <end position="179"/>
    </location>
</feature>
<dbReference type="InterPro" id="IPR050350">
    <property type="entry name" value="Compl-Cell_Adhes-Reg"/>
</dbReference>
<organism evidence="7 8">
    <name type="scientific">Owenia fusiformis</name>
    <name type="common">Polychaete worm</name>
    <dbReference type="NCBI Taxonomy" id="6347"/>
    <lineage>
        <taxon>Eukaryota</taxon>
        <taxon>Metazoa</taxon>
        <taxon>Spiralia</taxon>
        <taxon>Lophotrochozoa</taxon>
        <taxon>Annelida</taxon>
        <taxon>Polychaeta</taxon>
        <taxon>Sedentaria</taxon>
        <taxon>Canalipalpata</taxon>
        <taxon>Sabellida</taxon>
        <taxon>Oweniida</taxon>
        <taxon>Oweniidae</taxon>
        <taxon>Owenia</taxon>
    </lineage>
</organism>
<keyword evidence="1 5" id="KW-0768">Sushi</keyword>
<evidence type="ECO:0000256" key="4">
    <source>
        <dbReference type="ARBA" id="ARBA00023180"/>
    </source>
</evidence>
<feature type="disulfide bond" evidence="5">
    <location>
        <begin position="33"/>
        <end position="60"/>
    </location>
</feature>
<keyword evidence="8" id="KW-1185">Reference proteome</keyword>
<sequence length="266" mass="28816">STSISTTSLSTVSNGRTSCTNGYNHNSVCTTTCNSGYRRVGSSSTKCQSNKRWTVSQARCQVVTCSGPSSTRNGYISCTNRYYYYNTVCTTRCYSGFRRVGSSSSRCQSNGYWTASQAACQPVSCSSLSTTRNGRTSCTNGYVYNSACTTTCSLGYRRVGSSSIRCLSNMRWTASQPTCELVSCSSLSTTQNGRTSCTNGYHYNSVCTTICNSGYKRVGSYSIRCQISTRWTASRATCQPVSCSILSTTRNGRTSCTNGYVYNSAC</sequence>
<dbReference type="EMBL" id="CAIIXF020000009">
    <property type="protein sequence ID" value="CAH1793428.1"/>
    <property type="molecule type" value="Genomic_DNA"/>
</dbReference>
<feature type="disulfide bond" evidence="5">
    <location>
        <begin position="211"/>
        <end position="238"/>
    </location>
</feature>
<dbReference type="AlphaFoldDB" id="A0A8S4PI33"/>